<feature type="transmembrane region" description="Helical" evidence="1">
    <location>
        <begin position="20"/>
        <end position="40"/>
    </location>
</feature>
<accession>A0A1S3EDY8</accession>
<proteinExistence type="predicted"/>
<name>A0A1S3EDY8_CICAR</name>
<keyword evidence="2" id="KW-1185">Reference proteome</keyword>
<dbReference type="AlphaFoldDB" id="A0A1S3EDY8"/>
<dbReference type="OrthoDB" id="942283at2759"/>
<protein>
    <submittedName>
        <fullName evidence="3">Uncharacterized protein LOC101507452</fullName>
    </submittedName>
</protein>
<dbReference type="PaxDb" id="3827-XP_004508900.1"/>
<dbReference type="PANTHER" id="PTHR38925">
    <property type="entry name" value="PROTEIN, PUTATIVE-RELATED"/>
    <property type="match status" value="1"/>
</dbReference>
<keyword evidence="1" id="KW-0472">Membrane</keyword>
<dbReference type="RefSeq" id="XP_012573623.1">
    <property type="nucleotide sequence ID" value="XM_012718169.2"/>
</dbReference>
<keyword evidence="1" id="KW-1133">Transmembrane helix</keyword>
<reference evidence="2" key="1">
    <citation type="journal article" date="2013" name="Nat. Biotechnol.">
        <title>Draft genome sequence of chickpea (Cicer arietinum) provides a resource for trait improvement.</title>
        <authorList>
            <person name="Varshney R.K."/>
            <person name="Song C."/>
            <person name="Saxena R.K."/>
            <person name="Azam S."/>
            <person name="Yu S."/>
            <person name="Sharpe A.G."/>
            <person name="Cannon S."/>
            <person name="Baek J."/>
            <person name="Rosen B.D."/>
            <person name="Tar'an B."/>
            <person name="Millan T."/>
            <person name="Zhang X."/>
            <person name="Ramsay L.D."/>
            <person name="Iwata A."/>
            <person name="Wang Y."/>
            <person name="Nelson W."/>
            <person name="Farmer A.D."/>
            <person name="Gaur P.M."/>
            <person name="Soderlund C."/>
            <person name="Penmetsa R.V."/>
            <person name="Xu C."/>
            <person name="Bharti A.K."/>
            <person name="He W."/>
            <person name="Winter P."/>
            <person name="Zhao S."/>
            <person name="Hane J.K."/>
            <person name="Carrasquilla-Garcia N."/>
            <person name="Condie J.A."/>
            <person name="Upadhyaya H.D."/>
            <person name="Luo M.C."/>
            <person name="Thudi M."/>
            <person name="Gowda C.L."/>
            <person name="Singh N.P."/>
            <person name="Lichtenzveig J."/>
            <person name="Gali K.K."/>
            <person name="Rubio J."/>
            <person name="Nadarajan N."/>
            <person name="Dolezel J."/>
            <person name="Bansal K.C."/>
            <person name="Xu X."/>
            <person name="Edwards D."/>
            <person name="Zhang G."/>
            <person name="Kahl G."/>
            <person name="Gil J."/>
            <person name="Singh K.B."/>
            <person name="Datta S.K."/>
            <person name="Jackson S.A."/>
            <person name="Wang J."/>
            <person name="Cook D.R."/>
        </authorList>
    </citation>
    <scope>NUCLEOTIDE SEQUENCE [LARGE SCALE GENOMIC DNA]</scope>
    <source>
        <strain evidence="2">cv. CDC Frontier</strain>
    </source>
</reference>
<dbReference type="Proteomes" id="UP000087171">
    <property type="component" value="Chromosome Ca7"/>
</dbReference>
<dbReference type="PANTHER" id="PTHR38925:SF1">
    <property type="entry name" value="PROTEIN, PUTATIVE-RELATED"/>
    <property type="match status" value="1"/>
</dbReference>
<dbReference type="eggNOG" id="ENOG502S79V">
    <property type="taxonomic scope" value="Eukaryota"/>
</dbReference>
<evidence type="ECO:0000313" key="3">
    <source>
        <dbReference type="RefSeq" id="XP_012573623.1"/>
    </source>
</evidence>
<sequence length="116" mass="13103">MVLHMVTLMKLHLQLAKPAAAGFSTSVVLLLKLLIGFRFFRDEALYQSRLFLFRLGQIAFNTEPQTSNVARMGRALRLIFPTNTTVTASNSTSSQSDRDLENEQEEMFYALSMLAL</sequence>
<gene>
    <name evidence="3" type="primary">LOC101507452</name>
</gene>
<evidence type="ECO:0000313" key="2">
    <source>
        <dbReference type="Proteomes" id="UP000087171"/>
    </source>
</evidence>
<reference evidence="3" key="2">
    <citation type="submission" date="2025-08" db="UniProtKB">
        <authorList>
            <consortium name="RefSeq"/>
        </authorList>
    </citation>
    <scope>IDENTIFICATION</scope>
    <source>
        <tissue evidence="3">Etiolated seedlings</tissue>
    </source>
</reference>
<evidence type="ECO:0000256" key="1">
    <source>
        <dbReference type="SAM" id="Phobius"/>
    </source>
</evidence>
<organism evidence="2 3">
    <name type="scientific">Cicer arietinum</name>
    <name type="common">Chickpea</name>
    <name type="synonym">Garbanzo</name>
    <dbReference type="NCBI Taxonomy" id="3827"/>
    <lineage>
        <taxon>Eukaryota</taxon>
        <taxon>Viridiplantae</taxon>
        <taxon>Streptophyta</taxon>
        <taxon>Embryophyta</taxon>
        <taxon>Tracheophyta</taxon>
        <taxon>Spermatophyta</taxon>
        <taxon>Magnoliopsida</taxon>
        <taxon>eudicotyledons</taxon>
        <taxon>Gunneridae</taxon>
        <taxon>Pentapetalae</taxon>
        <taxon>rosids</taxon>
        <taxon>fabids</taxon>
        <taxon>Fabales</taxon>
        <taxon>Fabaceae</taxon>
        <taxon>Papilionoideae</taxon>
        <taxon>50 kb inversion clade</taxon>
        <taxon>NPAAA clade</taxon>
        <taxon>Hologalegina</taxon>
        <taxon>IRL clade</taxon>
        <taxon>Cicereae</taxon>
        <taxon>Cicer</taxon>
    </lineage>
</organism>
<keyword evidence="1" id="KW-0812">Transmembrane</keyword>